<comment type="caution">
    <text evidence="2">The sequence shown here is derived from an EMBL/GenBank/DDBJ whole genome shotgun (WGS) entry which is preliminary data.</text>
</comment>
<dbReference type="RefSeq" id="WP_108026728.1">
    <property type="nucleotide sequence ID" value="NZ_QBKR01000047.1"/>
</dbReference>
<dbReference type="Pfam" id="PF07452">
    <property type="entry name" value="CHRD"/>
    <property type="match status" value="1"/>
</dbReference>
<dbReference type="Proteomes" id="UP000244240">
    <property type="component" value="Unassembled WGS sequence"/>
</dbReference>
<dbReference type="InterPro" id="IPR010895">
    <property type="entry name" value="CHRD"/>
</dbReference>
<dbReference type="PROSITE" id="PS50933">
    <property type="entry name" value="CHRD"/>
    <property type="match status" value="1"/>
</dbReference>
<dbReference type="OrthoDB" id="571052at2"/>
<reference evidence="2 3" key="1">
    <citation type="submission" date="2018-04" db="EMBL/GenBank/DDBJ databases">
        <title>Genomic Encyclopedia of Archaeal and Bacterial Type Strains, Phase II (KMG-II): from individual species to whole genera.</title>
        <authorList>
            <person name="Goeker M."/>
        </authorList>
    </citation>
    <scope>NUCLEOTIDE SEQUENCE [LARGE SCALE GENOMIC DNA]</scope>
    <source>
        <strain evidence="2 3">DSM 45787</strain>
    </source>
</reference>
<dbReference type="EMBL" id="QBKR01000047">
    <property type="protein sequence ID" value="PTX48137.1"/>
    <property type="molecule type" value="Genomic_DNA"/>
</dbReference>
<dbReference type="AlphaFoldDB" id="A0A2T6AWE6"/>
<sequence>MRKFIAVLRGAEEVPPVRTRAFGITHLLVSRDKKRLFYVLKVRNIRRFTQAHIHLGPRGVNGPIVAFLFGFTTPGISVNKGVVSGTITADDLVGPLKGKTIADLVREMRRGNTYVNVHTEQNPDGEIRGQIRKLR</sequence>
<proteinExistence type="predicted"/>
<gene>
    <name evidence="2" type="ORF">C8P63_1479</name>
</gene>
<dbReference type="SMART" id="SM00754">
    <property type="entry name" value="CHRD"/>
    <property type="match status" value="1"/>
</dbReference>
<name>A0A2T6AWE6_9BACL</name>
<keyword evidence="3" id="KW-1185">Reference proteome</keyword>
<evidence type="ECO:0000313" key="2">
    <source>
        <dbReference type="EMBL" id="PTX48137.1"/>
    </source>
</evidence>
<feature type="domain" description="CHRD" evidence="1">
    <location>
        <begin position="1"/>
        <end position="135"/>
    </location>
</feature>
<protein>
    <submittedName>
        <fullName evidence="2">CHRD domain-containing protein</fullName>
    </submittedName>
</protein>
<evidence type="ECO:0000313" key="3">
    <source>
        <dbReference type="Proteomes" id="UP000244240"/>
    </source>
</evidence>
<organism evidence="2 3">
    <name type="scientific">Melghirimyces profundicolus</name>
    <dbReference type="NCBI Taxonomy" id="1242148"/>
    <lineage>
        <taxon>Bacteria</taxon>
        <taxon>Bacillati</taxon>
        <taxon>Bacillota</taxon>
        <taxon>Bacilli</taxon>
        <taxon>Bacillales</taxon>
        <taxon>Thermoactinomycetaceae</taxon>
        <taxon>Melghirimyces</taxon>
    </lineage>
</organism>
<accession>A0A2T6AWE6</accession>
<evidence type="ECO:0000259" key="1">
    <source>
        <dbReference type="PROSITE" id="PS50933"/>
    </source>
</evidence>